<dbReference type="GO" id="GO:0043565">
    <property type="term" value="F:sequence-specific DNA binding"/>
    <property type="evidence" value="ECO:0007669"/>
    <property type="project" value="InterPro"/>
</dbReference>
<evidence type="ECO:0000256" key="5">
    <source>
        <dbReference type="SAM" id="Phobius"/>
    </source>
</evidence>
<sequence>MPAIPLPFITAFLLVVLFLRIRHVKGKNRTTKTETAFIAASCLAITLCGLHWGTSLPLAAFFQPIVAAAVPPLFWLCAKPGNNGGKPRRVRYFWHLFPMVIVTLLAALKTDISLPLLDFSLLMIYAGYGIALVHSARDRPSELANGSPWWKNMSFLAGVYFIFSGMADIAIALDLGIFGGKRAPGMIAVAHIATLIVLTFLIVTKHASPAATTEKNKGAAEIQPASPEDQELADKLDQLMRKDNLYTDPNMTIQRLARRLGIPTRQLSEAINRVYGRNISQIVNGYRIDEARRLLSQTDSRITEIMLACGFQTKSNFNREFLKSTGMSPSHWRRANASSESATSVAMSASENR</sequence>
<keyword evidence="2" id="KW-0238">DNA-binding</keyword>
<comment type="caution">
    <text evidence="7">The sequence shown here is derived from an EMBL/GenBank/DDBJ whole genome shotgun (WGS) entry which is preliminary data.</text>
</comment>
<feature type="domain" description="HTH araC/xylS-type" evidence="6">
    <location>
        <begin position="234"/>
        <end position="335"/>
    </location>
</feature>
<reference evidence="7 8" key="1">
    <citation type="submission" date="2016-09" db="EMBL/GenBank/DDBJ databases">
        <authorList>
            <person name="Doonan J."/>
            <person name="Pachebat J.A."/>
            <person name="Golyshin P.N."/>
            <person name="Denman S."/>
            <person name="Mcdonald J.E."/>
        </authorList>
    </citation>
    <scope>NUCLEOTIDE SEQUENCE [LARGE SCALE GENOMIC DNA]</scope>
    <source>
        <strain evidence="7 8">FRB141</strain>
    </source>
</reference>
<dbReference type="KEGG" id="bgj:AWC36_13710"/>
<feature type="transmembrane region" description="Helical" evidence="5">
    <location>
        <begin position="154"/>
        <end position="173"/>
    </location>
</feature>
<dbReference type="EMBL" id="MJLX01000018">
    <property type="protein sequence ID" value="RLM25836.1"/>
    <property type="molecule type" value="Genomic_DNA"/>
</dbReference>
<evidence type="ECO:0000256" key="3">
    <source>
        <dbReference type="ARBA" id="ARBA00023163"/>
    </source>
</evidence>
<keyword evidence="5" id="KW-1133">Transmembrane helix</keyword>
<feature type="transmembrane region" description="Helical" evidence="5">
    <location>
        <begin position="114"/>
        <end position="133"/>
    </location>
</feature>
<protein>
    <recommendedName>
        <fullName evidence="6">HTH araC/xylS-type domain-containing protein</fullName>
    </recommendedName>
</protein>
<feature type="transmembrane region" description="Helical" evidence="5">
    <location>
        <begin position="58"/>
        <end position="78"/>
    </location>
</feature>
<feature type="transmembrane region" description="Helical" evidence="5">
    <location>
        <begin position="90"/>
        <end position="108"/>
    </location>
</feature>
<dbReference type="PROSITE" id="PS01124">
    <property type="entry name" value="HTH_ARAC_FAMILY_2"/>
    <property type="match status" value="1"/>
</dbReference>
<feature type="transmembrane region" description="Helical" evidence="5">
    <location>
        <begin position="35"/>
        <end position="52"/>
    </location>
</feature>
<evidence type="ECO:0000256" key="4">
    <source>
        <dbReference type="SAM" id="MobiDB-lite"/>
    </source>
</evidence>
<evidence type="ECO:0000256" key="1">
    <source>
        <dbReference type="ARBA" id="ARBA00023015"/>
    </source>
</evidence>
<keyword evidence="1" id="KW-0805">Transcription regulation</keyword>
<organism evidence="7 8">
    <name type="scientific">Brenneria goodwinii</name>
    <dbReference type="NCBI Taxonomy" id="1109412"/>
    <lineage>
        <taxon>Bacteria</taxon>
        <taxon>Pseudomonadati</taxon>
        <taxon>Pseudomonadota</taxon>
        <taxon>Gammaproteobacteria</taxon>
        <taxon>Enterobacterales</taxon>
        <taxon>Pectobacteriaceae</taxon>
        <taxon>Brenneria</taxon>
    </lineage>
</organism>
<dbReference type="SUPFAM" id="SSF46689">
    <property type="entry name" value="Homeodomain-like"/>
    <property type="match status" value="1"/>
</dbReference>
<feature type="transmembrane region" description="Helical" evidence="5">
    <location>
        <begin position="185"/>
        <end position="203"/>
    </location>
</feature>
<gene>
    <name evidence="7" type="ORF">BIY26_08625</name>
</gene>
<evidence type="ECO:0000313" key="8">
    <source>
        <dbReference type="Proteomes" id="UP000285972"/>
    </source>
</evidence>
<feature type="compositionally biased region" description="Polar residues" evidence="4">
    <location>
        <begin position="336"/>
        <end position="353"/>
    </location>
</feature>
<keyword evidence="5" id="KW-0812">Transmembrane</keyword>
<dbReference type="PANTHER" id="PTHR43280">
    <property type="entry name" value="ARAC-FAMILY TRANSCRIPTIONAL REGULATOR"/>
    <property type="match status" value="1"/>
</dbReference>
<dbReference type="RefSeq" id="WP_183096786.1">
    <property type="nucleotide sequence ID" value="NZ_CP014137.1"/>
</dbReference>
<dbReference type="InterPro" id="IPR018060">
    <property type="entry name" value="HTH_AraC"/>
</dbReference>
<keyword evidence="5" id="KW-0472">Membrane</keyword>
<dbReference type="PANTHER" id="PTHR43280:SF29">
    <property type="entry name" value="ARAC-FAMILY TRANSCRIPTIONAL REGULATOR"/>
    <property type="match status" value="1"/>
</dbReference>
<dbReference type="Pfam" id="PF12833">
    <property type="entry name" value="HTH_18"/>
    <property type="match status" value="1"/>
</dbReference>
<feature type="region of interest" description="Disordered" evidence="4">
    <location>
        <begin position="328"/>
        <end position="353"/>
    </location>
</feature>
<dbReference type="AlphaFoldDB" id="A0AAE8JNQ3"/>
<accession>A0AAE8JNQ3</accession>
<proteinExistence type="predicted"/>
<dbReference type="GO" id="GO:0003700">
    <property type="term" value="F:DNA-binding transcription factor activity"/>
    <property type="evidence" value="ECO:0007669"/>
    <property type="project" value="InterPro"/>
</dbReference>
<evidence type="ECO:0000313" key="7">
    <source>
        <dbReference type="EMBL" id="RLM25836.1"/>
    </source>
</evidence>
<feature type="transmembrane region" description="Helical" evidence="5">
    <location>
        <begin position="6"/>
        <end position="23"/>
    </location>
</feature>
<evidence type="ECO:0000256" key="2">
    <source>
        <dbReference type="ARBA" id="ARBA00023125"/>
    </source>
</evidence>
<evidence type="ECO:0000259" key="6">
    <source>
        <dbReference type="PROSITE" id="PS01124"/>
    </source>
</evidence>
<dbReference type="Proteomes" id="UP000285972">
    <property type="component" value="Unassembled WGS sequence"/>
</dbReference>
<dbReference type="GeneID" id="70907860"/>
<dbReference type="SMART" id="SM00342">
    <property type="entry name" value="HTH_ARAC"/>
    <property type="match status" value="1"/>
</dbReference>
<keyword evidence="3" id="KW-0804">Transcription</keyword>
<dbReference type="Gene3D" id="1.10.10.60">
    <property type="entry name" value="Homeodomain-like"/>
    <property type="match status" value="1"/>
</dbReference>
<dbReference type="InterPro" id="IPR009057">
    <property type="entry name" value="Homeodomain-like_sf"/>
</dbReference>
<name>A0AAE8JNQ3_9GAMM</name>